<sequence length="391" mass="43306">MSFHFNFEPICTDDLVSILVKADRQDPMTRGGSQMVFNLPHVFIARKLILTNEHILVAPSTDPSCTHLVIIGKSDYMKQKEITSRITRLKLTILVTGKTCSGDLERALKFTIQTRLSKNWAPCADLLIQGQDFLDSRNNSSILSVKVNFCATNSSLDMTLKPVSSILPLFSLDGLGVPAEVSTSFLRTDGSFITEDFIPNRWVYVLPSMKKGEVVEIRKDLPIDSPFNSYEELKIYWLNLYGYKLPSSESDIFYVQVLFRMLSAEPMTYPSCCVRPGGLRPAPSRDRPPTGAVRQFAIDTLSYSRRLFADFQLRLIDPDKDVATVVADNAAASTASQSTAIATASKLQTQKPNAVVPPSARPAGCKRRHADNADEAGPTSSVKQPRLSYEG</sequence>
<evidence type="ECO:0000313" key="4">
    <source>
        <dbReference type="Proteomes" id="UP000215902"/>
    </source>
</evidence>
<feature type="region of interest" description="Disordered" evidence="1">
    <location>
        <begin position="345"/>
        <end position="391"/>
    </location>
</feature>
<evidence type="ECO:0000256" key="1">
    <source>
        <dbReference type="SAM" id="MobiDB-lite"/>
    </source>
</evidence>
<organism evidence="3 4">
    <name type="scientific">Macrostomum lignano</name>
    <dbReference type="NCBI Taxonomy" id="282301"/>
    <lineage>
        <taxon>Eukaryota</taxon>
        <taxon>Metazoa</taxon>
        <taxon>Spiralia</taxon>
        <taxon>Lophotrochozoa</taxon>
        <taxon>Platyhelminthes</taxon>
        <taxon>Rhabditophora</taxon>
        <taxon>Macrostomorpha</taxon>
        <taxon>Macrostomida</taxon>
        <taxon>Macrostomidae</taxon>
        <taxon>Macrostomum</taxon>
    </lineage>
</organism>
<dbReference type="Pfam" id="PF15813">
    <property type="entry name" value="DUF4708"/>
    <property type="match status" value="1"/>
</dbReference>
<dbReference type="EMBL" id="NIVC01001550">
    <property type="protein sequence ID" value="PAA66568.1"/>
    <property type="molecule type" value="Genomic_DNA"/>
</dbReference>
<dbReference type="Proteomes" id="UP000215902">
    <property type="component" value="Unassembled WGS sequence"/>
</dbReference>
<feature type="domain" description="DUF4708" evidence="2">
    <location>
        <begin position="43"/>
        <end position="276"/>
    </location>
</feature>
<evidence type="ECO:0000259" key="2">
    <source>
        <dbReference type="Pfam" id="PF15813"/>
    </source>
</evidence>
<proteinExistence type="predicted"/>
<evidence type="ECO:0000313" key="3">
    <source>
        <dbReference type="EMBL" id="PAA66568.1"/>
    </source>
</evidence>
<dbReference type="InterPro" id="IPR031643">
    <property type="entry name" value="DUF4708"/>
</dbReference>
<keyword evidence="4" id="KW-1185">Reference proteome</keyword>
<comment type="caution">
    <text evidence="3">The sequence shown here is derived from an EMBL/GenBank/DDBJ whole genome shotgun (WGS) entry which is preliminary data.</text>
</comment>
<dbReference type="STRING" id="282301.A0A267EYI2"/>
<accession>A0A267EYI2</accession>
<dbReference type="PANTHER" id="PTHR28495">
    <property type="entry name" value="HYPOTHETICAL PROTEIN LOC100359752"/>
    <property type="match status" value="1"/>
</dbReference>
<protein>
    <recommendedName>
        <fullName evidence="2">DUF4708 domain-containing protein</fullName>
    </recommendedName>
</protein>
<dbReference type="PANTHER" id="PTHR28495:SF1">
    <property type="entry name" value="GENE, 17266-RELATED"/>
    <property type="match status" value="1"/>
</dbReference>
<gene>
    <name evidence="3" type="ORF">BOX15_Mlig028932g2</name>
</gene>
<dbReference type="AlphaFoldDB" id="A0A267EYI2"/>
<dbReference type="OrthoDB" id="6285995at2759"/>
<reference evidence="3 4" key="1">
    <citation type="submission" date="2017-06" db="EMBL/GenBank/DDBJ databases">
        <title>A platform for efficient transgenesis in Macrostomum lignano, a flatworm model organism for stem cell research.</title>
        <authorList>
            <person name="Berezikov E."/>
        </authorList>
    </citation>
    <scope>NUCLEOTIDE SEQUENCE [LARGE SCALE GENOMIC DNA]</scope>
    <source>
        <strain evidence="3">DV1</strain>
        <tissue evidence="3">Whole organism</tissue>
    </source>
</reference>
<name>A0A267EYI2_9PLAT</name>